<name>A0A0K0FAF3_STRVS</name>
<dbReference type="SMART" id="SM00271">
    <property type="entry name" value="DnaJ"/>
    <property type="match status" value="1"/>
</dbReference>
<evidence type="ECO:0000256" key="1">
    <source>
        <dbReference type="ARBA" id="ARBA00004123"/>
    </source>
</evidence>
<dbReference type="STRING" id="75913.A0A0K0FAF3"/>
<dbReference type="PROSITE" id="PS50076">
    <property type="entry name" value="DNAJ_2"/>
    <property type="match status" value="1"/>
</dbReference>
<feature type="compositionally biased region" description="Basic and acidic residues" evidence="2">
    <location>
        <begin position="430"/>
        <end position="443"/>
    </location>
</feature>
<dbReference type="Pfam" id="PF23082">
    <property type="entry name" value="Myb_DNA-binding_2"/>
    <property type="match status" value="2"/>
</dbReference>
<comment type="subcellular location">
    <subcellularLocation>
        <location evidence="1">Nucleus</location>
    </subcellularLocation>
</comment>
<evidence type="ECO:0000259" key="3">
    <source>
        <dbReference type="PROSITE" id="PS50076"/>
    </source>
</evidence>
<dbReference type="InterPro" id="IPR054076">
    <property type="entry name" value="ZUO1-like_ZHD"/>
</dbReference>
<evidence type="ECO:0000313" key="7">
    <source>
        <dbReference type="WBParaSite" id="SVE_0580700.1"/>
    </source>
</evidence>
<evidence type="ECO:0000259" key="5">
    <source>
        <dbReference type="PROSITE" id="PS51293"/>
    </source>
</evidence>
<feature type="domain" description="Myb-like" evidence="4">
    <location>
        <begin position="355"/>
        <end position="410"/>
    </location>
</feature>
<dbReference type="InterPro" id="IPR017884">
    <property type="entry name" value="SANT_dom"/>
</dbReference>
<feature type="domain" description="SANT" evidence="5">
    <location>
        <begin position="441"/>
        <end position="496"/>
    </location>
</feature>
<dbReference type="GO" id="GO:0005634">
    <property type="term" value="C:nucleus"/>
    <property type="evidence" value="ECO:0007669"/>
    <property type="project" value="UniProtKB-SubCell"/>
</dbReference>
<dbReference type="PROSITE" id="PS50090">
    <property type="entry name" value="MYB_LIKE"/>
    <property type="match status" value="2"/>
</dbReference>
<organism evidence="6 7">
    <name type="scientific">Strongyloides venezuelensis</name>
    <name type="common">Threadworm</name>
    <dbReference type="NCBI Taxonomy" id="75913"/>
    <lineage>
        <taxon>Eukaryota</taxon>
        <taxon>Metazoa</taxon>
        <taxon>Ecdysozoa</taxon>
        <taxon>Nematoda</taxon>
        <taxon>Chromadorea</taxon>
        <taxon>Rhabditida</taxon>
        <taxon>Tylenchina</taxon>
        <taxon>Panagrolaimomorpha</taxon>
        <taxon>Strongyloidoidea</taxon>
        <taxon>Strongyloididae</taxon>
        <taxon>Strongyloides</taxon>
    </lineage>
</organism>
<dbReference type="AlphaFoldDB" id="A0A0K0FAF3"/>
<dbReference type="GO" id="GO:0006450">
    <property type="term" value="P:regulation of translational fidelity"/>
    <property type="evidence" value="ECO:0007669"/>
    <property type="project" value="InterPro"/>
</dbReference>
<dbReference type="PANTHER" id="PTHR43999">
    <property type="entry name" value="DNAJ HOMOLOG SUBFAMILY C MEMBER 2"/>
    <property type="match status" value="1"/>
</dbReference>
<reference evidence="7" key="2">
    <citation type="submission" date="2015-08" db="UniProtKB">
        <authorList>
            <consortium name="WormBaseParasite"/>
        </authorList>
    </citation>
    <scope>IDENTIFICATION</scope>
</reference>
<dbReference type="SUPFAM" id="SSF46565">
    <property type="entry name" value="Chaperone J-domain"/>
    <property type="match status" value="1"/>
</dbReference>
<feature type="domain" description="Myb-like" evidence="4">
    <location>
        <begin position="438"/>
        <end position="492"/>
    </location>
</feature>
<dbReference type="InterPro" id="IPR009057">
    <property type="entry name" value="Homeodomain-like_sf"/>
</dbReference>
<evidence type="ECO:0000256" key="2">
    <source>
        <dbReference type="SAM" id="MobiDB-lite"/>
    </source>
</evidence>
<dbReference type="InterPro" id="IPR044634">
    <property type="entry name" value="Zuotin/DnaJC2"/>
</dbReference>
<dbReference type="SMART" id="SM00717">
    <property type="entry name" value="SANT"/>
    <property type="match status" value="2"/>
</dbReference>
<dbReference type="InterPro" id="IPR001005">
    <property type="entry name" value="SANT/Myb"/>
</dbReference>
<dbReference type="GO" id="GO:0043022">
    <property type="term" value="F:ribosome binding"/>
    <property type="evidence" value="ECO:0007669"/>
    <property type="project" value="InterPro"/>
</dbReference>
<sequence length="535" mass="63080">MTINEISLAVSLLGFRSIKDRKIEEAGIAYESNIIRDKLCLKKCTLPVYRQSTDQIIDDNDEVDNDINKIYDGDDDSYRQMMLMLEPNNWKDFDHYKVLGLSTIRWKATSGDIKNAYRKKVLLYHPDKSKKANGLSKKQLEIIFGCIQKSYELMGDTIEKRRSYDSVDPDFDDHIPSEKSINSDNIFTVLGEVFERNARFSKKPNVPKLGDINSTREEVERFYDFWLHFESWREFSYLDEEDSSRGEDRYERREIERANKVKRDKLKKEDTKRISTLVEIAYNKDPRLAIFKEEDKKKKQEEKERRKREAEKKREEQRLKFEAECAEFKRQEEERKRKEEEENKSLAAEKAKNEKESLSSSAWTSEEIELLVKATRLMPPGTSERWRQVADYINIHKKDKSIMRSTKDVLKYIKEKSVQPTAKNSQNLVTKEETNHTEAKIDSDDWTNEQQKALETALRAFSAKDEDRWDKIANAVGTKTKKECIKRYKDLESKKKGAPCEARTHDLQIMRLTRCRLRQRGVVSPSHFSRTSNKI</sequence>
<dbReference type="Gene3D" id="1.10.287.110">
    <property type="entry name" value="DnaJ domain"/>
    <property type="match status" value="1"/>
</dbReference>
<evidence type="ECO:0000259" key="4">
    <source>
        <dbReference type="PROSITE" id="PS50090"/>
    </source>
</evidence>
<dbReference type="Pfam" id="PF00226">
    <property type="entry name" value="DnaJ"/>
    <property type="match status" value="1"/>
</dbReference>
<dbReference type="Gene3D" id="1.10.10.60">
    <property type="entry name" value="Homeodomain-like"/>
    <property type="match status" value="2"/>
</dbReference>
<evidence type="ECO:0000313" key="6">
    <source>
        <dbReference type="Proteomes" id="UP000035680"/>
    </source>
</evidence>
<dbReference type="CDD" id="cd00167">
    <property type="entry name" value="SANT"/>
    <property type="match status" value="1"/>
</dbReference>
<dbReference type="PROSITE" id="PS51293">
    <property type="entry name" value="SANT"/>
    <property type="match status" value="1"/>
</dbReference>
<reference evidence="6" key="1">
    <citation type="submission" date="2014-07" db="EMBL/GenBank/DDBJ databases">
        <authorList>
            <person name="Martin A.A"/>
            <person name="De Silva N."/>
        </authorList>
    </citation>
    <scope>NUCLEOTIDE SEQUENCE</scope>
</reference>
<dbReference type="Pfam" id="PF21884">
    <property type="entry name" value="ZUO1-like_ZHD"/>
    <property type="match status" value="1"/>
</dbReference>
<feature type="compositionally biased region" description="Basic and acidic residues" evidence="2">
    <location>
        <begin position="331"/>
        <end position="357"/>
    </location>
</feature>
<dbReference type="InterPro" id="IPR001623">
    <property type="entry name" value="DnaJ_domain"/>
</dbReference>
<dbReference type="CDD" id="cd06257">
    <property type="entry name" value="DnaJ"/>
    <property type="match status" value="1"/>
</dbReference>
<feature type="region of interest" description="Disordered" evidence="2">
    <location>
        <begin position="423"/>
        <end position="446"/>
    </location>
</feature>
<proteinExistence type="predicted"/>
<feature type="domain" description="J" evidence="3">
    <location>
        <begin position="94"/>
        <end position="168"/>
    </location>
</feature>
<dbReference type="Proteomes" id="UP000035680">
    <property type="component" value="Unassembled WGS sequence"/>
</dbReference>
<accession>A0A0K0FAF3</accession>
<dbReference type="PANTHER" id="PTHR43999:SF1">
    <property type="entry name" value="DNAJ HOMOLOG SUBFAMILY C MEMBER 2"/>
    <property type="match status" value="1"/>
</dbReference>
<feature type="region of interest" description="Disordered" evidence="2">
    <location>
        <begin position="331"/>
        <end position="363"/>
    </location>
</feature>
<dbReference type="GO" id="GO:0005829">
    <property type="term" value="C:cytosol"/>
    <property type="evidence" value="ECO:0007669"/>
    <property type="project" value="TreeGrafter"/>
</dbReference>
<protein>
    <submittedName>
        <fullName evidence="7">DnaJ homolog subfamily C member 2 (inferred by orthology to a human protein)</fullName>
    </submittedName>
</protein>
<dbReference type="InterPro" id="IPR036869">
    <property type="entry name" value="J_dom_sf"/>
</dbReference>
<keyword evidence="6" id="KW-1185">Reference proteome</keyword>
<dbReference type="GO" id="GO:0051083">
    <property type="term" value="P:'de novo' cotranslational protein folding"/>
    <property type="evidence" value="ECO:0007669"/>
    <property type="project" value="InterPro"/>
</dbReference>
<dbReference type="GO" id="GO:0030544">
    <property type="term" value="F:Hsp70 protein binding"/>
    <property type="evidence" value="ECO:0007669"/>
    <property type="project" value="InterPro"/>
</dbReference>
<dbReference type="WBParaSite" id="SVE_0580700.1">
    <property type="protein sequence ID" value="SVE_0580700.1"/>
    <property type="gene ID" value="SVE_0580700"/>
</dbReference>
<dbReference type="SUPFAM" id="SSF46689">
    <property type="entry name" value="Homeodomain-like"/>
    <property type="match status" value="2"/>
</dbReference>